<comment type="caution">
    <text evidence="2">The sequence shown here is derived from an EMBL/GenBank/DDBJ whole genome shotgun (WGS) entry which is preliminary data.</text>
</comment>
<sequence>MFPRFASLLFLAVCSSSALANDTAYRPAFHPDQLKGPRAGRPNEVLVLGSPHLSSLPETFTPAMLEPLLQRLEAWRPTAIAVENLSGLQCDFMRRNPARYAESVADYCVDPAPAQAATGLDVPSANVEMERLLAEWPKAPTAAQRRRLAAVFLAAGESSSAVVQWLRLPREERRASDSLTPELVRFLDTRMTRRNEAGLVAGVLAARLGLERLWSVDDHTADSPTPESQQKAYAAAIRGAWDNSFVKARRAADERLEANLDQADGLLAMYRAYNAPEAVMAAFNSDFGATLVEPSPEGFGRNYVGYWETRNLRMVANMRDILGQQPGTRMLTIVGASHKGYYEAYLNLMHDVQLVSSDEVLR</sequence>
<evidence type="ECO:0000313" key="2">
    <source>
        <dbReference type="EMBL" id="KOE99847.1"/>
    </source>
</evidence>
<dbReference type="AlphaFoldDB" id="A0A0L8ABU2"/>
<dbReference type="OrthoDB" id="69432at2"/>
<organism evidence="2 3">
    <name type="scientific">Stenotrophomonas geniculata N1</name>
    <dbReference type="NCBI Taxonomy" id="1167641"/>
    <lineage>
        <taxon>Bacteria</taxon>
        <taxon>Pseudomonadati</taxon>
        <taxon>Pseudomonadota</taxon>
        <taxon>Gammaproteobacteria</taxon>
        <taxon>Lysobacterales</taxon>
        <taxon>Lysobacteraceae</taxon>
        <taxon>Stenotrophomonas</taxon>
    </lineage>
</organism>
<keyword evidence="1" id="KW-0732">Signal</keyword>
<dbReference type="RefSeq" id="WP_010484941.1">
    <property type="nucleotide sequence ID" value="NZ_AJLO02000016.1"/>
</dbReference>
<gene>
    <name evidence="2" type="ORF">W7K_08460</name>
</gene>
<dbReference type="EMBL" id="AJLO02000016">
    <property type="protein sequence ID" value="KOE99847.1"/>
    <property type="molecule type" value="Genomic_DNA"/>
</dbReference>
<proteinExistence type="predicted"/>
<dbReference type="InterPro" id="IPR043749">
    <property type="entry name" value="DUF5694"/>
</dbReference>
<dbReference type="Pfam" id="PF18950">
    <property type="entry name" value="DUF5694"/>
    <property type="match status" value="1"/>
</dbReference>
<evidence type="ECO:0000256" key="1">
    <source>
        <dbReference type="SAM" id="SignalP"/>
    </source>
</evidence>
<name>A0A0L8ABU2_9GAMM</name>
<feature type="signal peptide" evidence="1">
    <location>
        <begin position="1"/>
        <end position="20"/>
    </location>
</feature>
<dbReference type="Proteomes" id="UP000036890">
    <property type="component" value="Unassembled WGS sequence"/>
</dbReference>
<protein>
    <recommendedName>
        <fullName evidence="4">TraB/GumN family protein</fullName>
    </recommendedName>
</protein>
<evidence type="ECO:0008006" key="4">
    <source>
        <dbReference type="Google" id="ProtNLM"/>
    </source>
</evidence>
<reference evidence="2 3" key="1">
    <citation type="journal article" date="2012" name="J. Bacteriol.">
        <title>Genome sequence of a novel nicotine-degrading strain, Pseudomonas geniculata N1.</title>
        <authorList>
            <person name="Tang H."/>
            <person name="Yu H."/>
            <person name="Tai C."/>
            <person name="Huang K."/>
            <person name="Liu Y."/>
            <person name="Wang L."/>
            <person name="Yao Y."/>
            <person name="Wu G."/>
            <person name="Xu P."/>
        </authorList>
    </citation>
    <scope>NUCLEOTIDE SEQUENCE [LARGE SCALE GENOMIC DNA]</scope>
    <source>
        <strain evidence="2 3">N1</strain>
    </source>
</reference>
<evidence type="ECO:0000313" key="3">
    <source>
        <dbReference type="Proteomes" id="UP000036890"/>
    </source>
</evidence>
<feature type="chain" id="PRO_5005580175" description="TraB/GumN family protein" evidence="1">
    <location>
        <begin position="21"/>
        <end position="362"/>
    </location>
</feature>
<accession>A0A0L8ABU2</accession>